<evidence type="ECO:0000259" key="7">
    <source>
        <dbReference type="PROSITE" id="PS00623"/>
    </source>
</evidence>
<evidence type="ECO:0000313" key="8">
    <source>
        <dbReference type="EMBL" id="MET8438779.1"/>
    </source>
</evidence>
<dbReference type="Proteomes" id="UP001550044">
    <property type="component" value="Unassembled WGS sequence"/>
</dbReference>
<evidence type="ECO:0000256" key="6">
    <source>
        <dbReference type="SAM" id="MobiDB-lite"/>
    </source>
</evidence>
<dbReference type="Gene3D" id="3.50.50.60">
    <property type="entry name" value="FAD/NAD(P)-binding domain"/>
    <property type="match status" value="1"/>
</dbReference>
<evidence type="ECO:0000256" key="2">
    <source>
        <dbReference type="ARBA" id="ARBA00010790"/>
    </source>
</evidence>
<organism evidence="8 9">
    <name type="scientific">Streptomyces sp. 900116325</name>
    <dbReference type="NCBI Taxonomy" id="3154295"/>
    <lineage>
        <taxon>Bacteria</taxon>
        <taxon>Bacillati</taxon>
        <taxon>Actinomycetota</taxon>
        <taxon>Actinomycetes</taxon>
        <taxon>Kitasatosporales</taxon>
        <taxon>Streptomycetaceae</taxon>
        <taxon>Streptomyces</taxon>
    </lineage>
</organism>
<evidence type="ECO:0000256" key="5">
    <source>
        <dbReference type="RuleBase" id="RU003968"/>
    </source>
</evidence>
<dbReference type="Gene3D" id="3.30.410.40">
    <property type="match status" value="1"/>
</dbReference>
<dbReference type="SUPFAM" id="SSF51905">
    <property type="entry name" value="FAD/NAD(P)-binding domain"/>
    <property type="match status" value="1"/>
</dbReference>
<accession>A0ABV2UNV8</accession>
<evidence type="ECO:0000256" key="3">
    <source>
        <dbReference type="ARBA" id="ARBA00022630"/>
    </source>
</evidence>
<dbReference type="InterPro" id="IPR012132">
    <property type="entry name" value="GMC_OxRdtase"/>
</dbReference>
<keyword evidence="3 5" id="KW-0285">Flavoprotein</keyword>
<dbReference type="EMBL" id="JBEXIP010000070">
    <property type="protein sequence ID" value="MET8438779.1"/>
    <property type="molecule type" value="Genomic_DNA"/>
</dbReference>
<dbReference type="InterPro" id="IPR036188">
    <property type="entry name" value="FAD/NAD-bd_sf"/>
</dbReference>
<comment type="similarity">
    <text evidence="2 5">Belongs to the GMC oxidoreductase family.</text>
</comment>
<dbReference type="RefSeq" id="WP_356713194.1">
    <property type="nucleotide sequence ID" value="NZ_JBEXIP010000070.1"/>
</dbReference>
<keyword evidence="9" id="KW-1185">Reference proteome</keyword>
<gene>
    <name evidence="8" type="ORF">ABZV61_40085</name>
</gene>
<dbReference type="PROSITE" id="PS00623">
    <property type="entry name" value="GMC_OXRED_1"/>
    <property type="match status" value="1"/>
</dbReference>
<evidence type="ECO:0000256" key="4">
    <source>
        <dbReference type="ARBA" id="ARBA00022827"/>
    </source>
</evidence>
<sequence length="119" mass="13355">MRGLPISAGRVLGGGGSINYQAWYRGHRSDYDGWVELGMKGWSFEEVLPAFRRSEDHELGASRLHGVGGPIPVTTPKGVREQDAWARGVFPAAHERPGAQASDRPRRMTRRIWRFATRQ</sequence>
<comment type="cofactor">
    <cofactor evidence="1">
        <name>FAD</name>
        <dbReference type="ChEBI" id="CHEBI:57692"/>
    </cofactor>
</comment>
<proteinExistence type="inferred from homology"/>
<reference evidence="8 9" key="1">
    <citation type="submission" date="2024-06" db="EMBL/GenBank/DDBJ databases">
        <title>The Natural Products Discovery Center: Release of the First 8490 Sequenced Strains for Exploring Actinobacteria Biosynthetic Diversity.</title>
        <authorList>
            <person name="Kalkreuter E."/>
            <person name="Kautsar S.A."/>
            <person name="Yang D."/>
            <person name="Bader C.D."/>
            <person name="Teijaro C.N."/>
            <person name="Fluegel L."/>
            <person name="Davis C.M."/>
            <person name="Simpson J.R."/>
            <person name="Lauterbach L."/>
            <person name="Steele A.D."/>
            <person name="Gui C."/>
            <person name="Meng S."/>
            <person name="Li G."/>
            <person name="Viehrig K."/>
            <person name="Ye F."/>
            <person name="Su P."/>
            <person name="Kiefer A.F."/>
            <person name="Nichols A."/>
            <person name="Cepeda A.J."/>
            <person name="Yan W."/>
            <person name="Fan B."/>
            <person name="Jiang Y."/>
            <person name="Adhikari A."/>
            <person name="Zheng C.-J."/>
            <person name="Schuster L."/>
            <person name="Cowan T.M."/>
            <person name="Smanski M.J."/>
            <person name="Chevrette M.G."/>
            <person name="De Carvalho L.P.S."/>
            <person name="Shen B."/>
        </authorList>
    </citation>
    <scope>NUCLEOTIDE SEQUENCE [LARGE SCALE GENOMIC DNA]</scope>
    <source>
        <strain evidence="8 9">NPDC005137</strain>
    </source>
</reference>
<dbReference type="PANTHER" id="PTHR11552">
    <property type="entry name" value="GLUCOSE-METHANOL-CHOLINE GMC OXIDOREDUCTASE"/>
    <property type="match status" value="1"/>
</dbReference>
<feature type="region of interest" description="Disordered" evidence="6">
    <location>
        <begin position="89"/>
        <end position="108"/>
    </location>
</feature>
<evidence type="ECO:0000256" key="1">
    <source>
        <dbReference type="ARBA" id="ARBA00001974"/>
    </source>
</evidence>
<dbReference type="PANTHER" id="PTHR11552:SF147">
    <property type="entry name" value="CHOLINE DEHYDROGENASE, MITOCHONDRIAL"/>
    <property type="match status" value="1"/>
</dbReference>
<evidence type="ECO:0000313" key="9">
    <source>
        <dbReference type="Proteomes" id="UP001550044"/>
    </source>
</evidence>
<feature type="domain" description="Glucose-methanol-choline oxidoreductase N-terminal" evidence="7">
    <location>
        <begin position="9"/>
        <end position="32"/>
    </location>
</feature>
<dbReference type="Pfam" id="PF00732">
    <property type="entry name" value="GMC_oxred_N"/>
    <property type="match status" value="1"/>
</dbReference>
<protein>
    <submittedName>
        <fullName evidence="8">GMC family oxidoreductase N-terminal domain-containing protein</fullName>
    </submittedName>
</protein>
<comment type="caution">
    <text evidence="8">The sequence shown here is derived from an EMBL/GenBank/DDBJ whole genome shotgun (WGS) entry which is preliminary data.</text>
</comment>
<name>A0ABV2UNV8_9ACTN</name>
<keyword evidence="4 5" id="KW-0274">FAD</keyword>
<dbReference type="InterPro" id="IPR000172">
    <property type="entry name" value="GMC_OxRdtase_N"/>
</dbReference>